<protein>
    <submittedName>
        <fullName evidence="1">SixA phosphatase family protein</fullName>
    </submittedName>
</protein>
<dbReference type="RefSeq" id="WP_379804327.1">
    <property type="nucleotide sequence ID" value="NZ_JBHUOL010000006.1"/>
</dbReference>
<dbReference type="EMBL" id="JBHUOL010000006">
    <property type="protein sequence ID" value="MFD2907742.1"/>
    <property type="molecule type" value="Genomic_DNA"/>
</dbReference>
<dbReference type="Pfam" id="PF00300">
    <property type="entry name" value="His_Phos_1"/>
    <property type="match status" value="1"/>
</dbReference>
<dbReference type="InterPro" id="IPR029033">
    <property type="entry name" value="His_PPase_superfam"/>
</dbReference>
<dbReference type="PANTHER" id="PTHR47623">
    <property type="entry name" value="OS09G0287300 PROTEIN"/>
    <property type="match status" value="1"/>
</dbReference>
<organism evidence="1 2">
    <name type="scientific">Flavobacterium ardleyense</name>
    <dbReference type="NCBI Taxonomy" id="2038737"/>
    <lineage>
        <taxon>Bacteria</taxon>
        <taxon>Pseudomonadati</taxon>
        <taxon>Bacteroidota</taxon>
        <taxon>Flavobacteriia</taxon>
        <taxon>Flavobacteriales</taxon>
        <taxon>Flavobacteriaceae</taxon>
        <taxon>Flavobacterium</taxon>
    </lineage>
</organism>
<dbReference type="SMART" id="SM00855">
    <property type="entry name" value="PGAM"/>
    <property type="match status" value="1"/>
</dbReference>
<evidence type="ECO:0000313" key="1">
    <source>
        <dbReference type="EMBL" id="MFD2907742.1"/>
    </source>
</evidence>
<keyword evidence="2" id="KW-1185">Reference proteome</keyword>
<dbReference type="CDD" id="cd07040">
    <property type="entry name" value="HP"/>
    <property type="match status" value="1"/>
</dbReference>
<dbReference type="Proteomes" id="UP001597549">
    <property type="component" value="Unassembled WGS sequence"/>
</dbReference>
<sequence>MKNLILIRHAKSSWDVPVQDVDRSISSRGVKNAHLIALQSVNIVPKSYIVWSSNAKRTKETAYIFSQYLSVPIEVINFSDELYTFCDQKLLQIIKKCKNEHNNLILFGHNEAITNFVNKFGDLYIENVPTSGLVHLQFDCEDWESIAKGKTINTLFPSHFKHE</sequence>
<accession>A0ABW5Z796</accession>
<proteinExistence type="predicted"/>
<dbReference type="PANTHER" id="PTHR47623:SF1">
    <property type="entry name" value="OS09G0287300 PROTEIN"/>
    <property type="match status" value="1"/>
</dbReference>
<name>A0ABW5Z796_9FLAO</name>
<gene>
    <name evidence="1" type="ORF">ACFSX9_03240</name>
</gene>
<comment type="caution">
    <text evidence="1">The sequence shown here is derived from an EMBL/GenBank/DDBJ whole genome shotgun (WGS) entry which is preliminary data.</text>
</comment>
<dbReference type="SUPFAM" id="SSF53254">
    <property type="entry name" value="Phosphoglycerate mutase-like"/>
    <property type="match status" value="1"/>
</dbReference>
<dbReference type="Gene3D" id="3.40.50.1240">
    <property type="entry name" value="Phosphoglycerate mutase-like"/>
    <property type="match status" value="1"/>
</dbReference>
<reference evidence="2" key="1">
    <citation type="journal article" date="2019" name="Int. J. Syst. Evol. Microbiol.">
        <title>The Global Catalogue of Microorganisms (GCM) 10K type strain sequencing project: providing services to taxonomists for standard genome sequencing and annotation.</title>
        <authorList>
            <consortium name="The Broad Institute Genomics Platform"/>
            <consortium name="The Broad Institute Genome Sequencing Center for Infectious Disease"/>
            <person name="Wu L."/>
            <person name="Ma J."/>
        </authorList>
    </citation>
    <scope>NUCLEOTIDE SEQUENCE [LARGE SCALE GENOMIC DNA]</scope>
    <source>
        <strain evidence="2">KCTC 52644</strain>
    </source>
</reference>
<evidence type="ECO:0000313" key="2">
    <source>
        <dbReference type="Proteomes" id="UP001597549"/>
    </source>
</evidence>
<dbReference type="InterPro" id="IPR013078">
    <property type="entry name" value="His_Pase_superF_clade-1"/>
</dbReference>